<accession>A0A922HNK5</accession>
<keyword evidence="4" id="KW-0804">Transcription</keyword>
<feature type="region of interest" description="Disordered" evidence="6">
    <location>
        <begin position="155"/>
        <end position="178"/>
    </location>
</feature>
<evidence type="ECO:0000313" key="7">
    <source>
        <dbReference type="EMBL" id="KAH7637996.1"/>
    </source>
</evidence>
<dbReference type="InterPro" id="IPR009668">
    <property type="entry name" value="RNA_pol-assoc_fac_A49-like"/>
</dbReference>
<evidence type="ECO:0000256" key="2">
    <source>
        <dbReference type="ARBA" id="ARBA00009430"/>
    </source>
</evidence>
<evidence type="ECO:0000256" key="6">
    <source>
        <dbReference type="SAM" id="MobiDB-lite"/>
    </source>
</evidence>
<dbReference type="EMBL" id="SDOV01000008">
    <property type="protein sequence ID" value="KAH7637996.1"/>
    <property type="molecule type" value="Genomic_DNA"/>
</dbReference>
<evidence type="ECO:0000256" key="4">
    <source>
        <dbReference type="ARBA" id="ARBA00023163"/>
    </source>
</evidence>
<dbReference type="Pfam" id="PF06870">
    <property type="entry name" value="RNA_pol_I_A49"/>
    <property type="match status" value="1"/>
</dbReference>
<evidence type="ECO:0000313" key="9">
    <source>
        <dbReference type="Proteomes" id="UP000790347"/>
    </source>
</evidence>
<evidence type="ECO:0000256" key="5">
    <source>
        <dbReference type="ARBA" id="ARBA00023242"/>
    </source>
</evidence>
<dbReference type="Proteomes" id="UP000828236">
    <property type="component" value="Unassembled WGS sequence"/>
</dbReference>
<evidence type="ECO:0000313" key="8">
    <source>
        <dbReference type="EMBL" id="KAH9501015.1"/>
    </source>
</evidence>
<reference evidence="7" key="2">
    <citation type="submission" date="2020-06" db="EMBL/GenBank/DDBJ databases">
        <authorList>
            <person name="Ji K."/>
            <person name="Li J."/>
        </authorList>
    </citation>
    <scope>NUCLEOTIDE SEQUENCE</scope>
    <source>
        <strain evidence="7">JKM2019</strain>
        <tissue evidence="7">Whole body</tissue>
    </source>
</reference>
<comment type="similarity">
    <text evidence="2">Belongs to the eukaryotic RPA49/POLR1E RNA polymerase subunit family.</text>
</comment>
<dbReference type="GO" id="GO:0006351">
    <property type="term" value="P:DNA-templated transcription"/>
    <property type="evidence" value="ECO:0007669"/>
    <property type="project" value="InterPro"/>
</dbReference>
<proteinExistence type="inferred from homology"/>
<name>A0A922HNK5_DERFA</name>
<dbReference type="EMBL" id="ASGP02000006">
    <property type="protein sequence ID" value="KAH9501015.1"/>
    <property type="molecule type" value="Genomic_DNA"/>
</dbReference>
<dbReference type="GO" id="GO:0003677">
    <property type="term" value="F:DNA binding"/>
    <property type="evidence" value="ECO:0007669"/>
    <property type="project" value="InterPro"/>
</dbReference>
<keyword evidence="9" id="KW-1185">Reference proteome</keyword>
<dbReference type="GO" id="GO:0005730">
    <property type="term" value="C:nucleolus"/>
    <property type="evidence" value="ECO:0007669"/>
    <property type="project" value="UniProtKB-SubCell"/>
</dbReference>
<comment type="caution">
    <text evidence="8">The sequence shown here is derived from an EMBL/GenBank/DDBJ whole genome shotgun (WGS) entry which is preliminary data.</text>
</comment>
<reference evidence="8" key="1">
    <citation type="submission" date="2013-05" db="EMBL/GenBank/DDBJ databases">
        <authorList>
            <person name="Yim A.K.Y."/>
            <person name="Chan T.F."/>
            <person name="Ji K.M."/>
            <person name="Liu X.Y."/>
            <person name="Zhou J.W."/>
            <person name="Li R.Q."/>
            <person name="Yang K.Y."/>
            <person name="Li J."/>
            <person name="Li M."/>
            <person name="Law P.T.W."/>
            <person name="Wu Y.L."/>
            <person name="Cai Z.L."/>
            <person name="Qin H."/>
            <person name="Bao Y."/>
            <person name="Leung R.K.K."/>
            <person name="Ng P.K.S."/>
            <person name="Zou J."/>
            <person name="Zhong X.J."/>
            <person name="Ran P.X."/>
            <person name="Zhong N.S."/>
            <person name="Liu Z.G."/>
            <person name="Tsui S.K.W."/>
        </authorList>
    </citation>
    <scope>NUCLEOTIDE SEQUENCE</scope>
    <source>
        <strain evidence="8">Derf</strain>
        <tissue evidence="8">Whole organism</tissue>
    </source>
</reference>
<reference evidence="7" key="3">
    <citation type="journal article" date="2021" name="World Allergy Organ. J.">
        <title>Chromosome-level assembly of Dermatophagoides farinae genome and transcriptome reveals two novel allergens Der f 37 and Der f 39.</title>
        <authorList>
            <person name="Chen J."/>
            <person name="Cai Z."/>
            <person name="Fan D."/>
            <person name="Hu J."/>
            <person name="Hou Y."/>
            <person name="He Y."/>
            <person name="Zhang Z."/>
            <person name="Zhao Z."/>
            <person name="Gao P."/>
            <person name="Hu W."/>
            <person name="Sun J."/>
            <person name="Li J."/>
            <person name="Ji K."/>
        </authorList>
    </citation>
    <scope>NUCLEOTIDE SEQUENCE</scope>
    <source>
        <strain evidence="7">JKM2019</strain>
    </source>
</reference>
<sequence length="395" mass="46074">MDKLNKVKLNFITNIDTSKPENCENLVYWPGSQPPPNPEFTFEKFQDQTKLLAKDTISFESFNDPSNDDFNYFVATIDPNNPGRLTCKPAKLYRMLPNYGFKDLHDAQNDDESVRLTKREQMDELKGKFGSKKSLRDLTSKRKYEIHFGDGDAENLPTLNNNILSNNDDDDDGEKIDKNETNEVATPQSSTSTIIPERNANAKNVSEVYKLNDIITETEEQSIMEFERELFETIKNDYIKELSTKFNDKKHRMMAIYADVLLQLLSLSAFQMRKADPLPLMVGDIKKHIFDRYTSTKNVSTRQQQYVLTDQNKDRILIHVFILIIMLNNYRPINLDKIQKHCSVKMTHLRRIFELIGCYIENSRLLTGLFQKVACFRLPLNVYKEPRKLKRIKMN</sequence>
<comment type="subcellular location">
    <subcellularLocation>
        <location evidence="1">Nucleus</location>
        <location evidence="1">Nucleolus</location>
    </subcellularLocation>
</comment>
<dbReference type="PANTHER" id="PTHR14440">
    <property type="entry name" value="DNA-DIRECTED RNA POLYMERASE I SUBUNIT RPA49"/>
    <property type="match status" value="1"/>
</dbReference>
<gene>
    <name evidence="8" type="primary">RPA49</name>
    <name evidence="8" type="ORF">DERF_011887</name>
    <name evidence="7" type="ORF">HUG17_9100</name>
</gene>
<dbReference type="AlphaFoldDB" id="A0A922HNK5"/>
<evidence type="ECO:0000256" key="1">
    <source>
        <dbReference type="ARBA" id="ARBA00004604"/>
    </source>
</evidence>
<evidence type="ECO:0000256" key="3">
    <source>
        <dbReference type="ARBA" id="ARBA00022478"/>
    </source>
</evidence>
<protein>
    <submittedName>
        <fullName evidence="7 8">DNA-directed RNA polymerase I subunit rpa49</fullName>
    </submittedName>
</protein>
<dbReference type="Proteomes" id="UP000790347">
    <property type="component" value="Unassembled WGS sequence"/>
</dbReference>
<keyword evidence="5" id="KW-0539">Nucleus</keyword>
<organism evidence="8 9">
    <name type="scientific">Dermatophagoides farinae</name>
    <name type="common">American house dust mite</name>
    <dbReference type="NCBI Taxonomy" id="6954"/>
    <lineage>
        <taxon>Eukaryota</taxon>
        <taxon>Metazoa</taxon>
        <taxon>Ecdysozoa</taxon>
        <taxon>Arthropoda</taxon>
        <taxon>Chelicerata</taxon>
        <taxon>Arachnida</taxon>
        <taxon>Acari</taxon>
        <taxon>Acariformes</taxon>
        <taxon>Sarcoptiformes</taxon>
        <taxon>Astigmata</taxon>
        <taxon>Psoroptidia</taxon>
        <taxon>Analgoidea</taxon>
        <taxon>Pyroglyphidae</taxon>
        <taxon>Dermatophagoidinae</taxon>
        <taxon>Dermatophagoides</taxon>
    </lineage>
</organism>
<keyword evidence="3 8" id="KW-0240">DNA-directed RNA polymerase</keyword>
<dbReference type="GO" id="GO:0000428">
    <property type="term" value="C:DNA-directed RNA polymerase complex"/>
    <property type="evidence" value="ECO:0007669"/>
    <property type="project" value="UniProtKB-KW"/>
</dbReference>
<dbReference type="OrthoDB" id="277398at2759"/>
<reference evidence="8" key="4">
    <citation type="journal article" date="2022" name="Res Sq">
        <title>Comparative Genomics Reveals Insights into the Divergent Evolution of Astigmatic Mites and Household Pest Adaptations.</title>
        <authorList>
            <person name="Xiong Q."/>
            <person name="Wan A.T.-Y."/>
            <person name="Liu X.-Y."/>
            <person name="Fung C.S.-H."/>
            <person name="Xiao X."/>
            <person name="Malainual N."/>
            <person name="Hou J."/>
            <person name="Wang L."/>
            <person name="Wang M."/>
            <person name="Yang K."/>
            <person name="Cui Y."/>
            <person name="Leung E."/>
            <person name="Nong W."/>
            <person name="Shin S.-K."/>
            <person name="Au S."/>
            <person name="Jeong K.Y."/>
            <person name="Chew F.T."/>
            <person name="Hui J."/>
            <person name="Leung T.F."/>
            <person name="Tungtrongchitr A."/>
            <person name="Zhong N."/>
            <person name="Liu Z."/>
            <person name="Tsui S."/>
        </authorList>
    </citation>
    <scope>NUCLEOTIDE SEQUENCE</scope>
    <source>
        <strain evidence="8">Derf</strain>
        <tissue evidence="8">Whole organism</tissue>
    </source>
</reference>